<organism evidence="2 3">
    <name type="scientific">Streptomyces vietnamensis</name>
    <dbReference type="NCBI Taxonomy" id="362257"/>
    <lineage>
        <taxon>Bacteria</taxon>
        <taxon>Bacillati</taxon>
        <taxon>Actinomycetota</taxon>
        <taxon>Actinomycetes</taxon>
        <taxon>Kitasatosporales</taxon>
        <taxon>Streptomycetaceae</taxon>
        <taxon>Streptomyces</taxon>
    </lineage>
</organism>
<sequence>MTITPSALLITPEADVVPVDLPVGSGDRLTVMYAVIRCRSVDVVALTDRLDMWLDDEGLYTQPVNLVATALARRFGRTYQAYHGPVLLTGGADEEGETVPLSKDKVLALLASLMDL</sequence>
<dbReference type="AlphaFoldDB" id="A0A0B5IPE8"/>
<name>A0A0B5IPE8_9ACTN</name>
<evidence type="ECO:0000313" key="2">
    <source>
        <dbReference type="EMBL" id="AJF70294.1"/>
    </source>
</evidence>
<geneLocation type="plasmid" evidence="2 3">
    <name>pSVL1</name>
</geneLocation>
<proteinExistence type="predicted"/>
<keyword evidence="3" id="KW-1185">Reference proteome</keyword>
<gene>
    <name evidence="2" type="ORF">SVTN_39365</name>
</gene>
<dbReference type="Pfam" id="PF12957">
    <property type="entry name" value="DUF3846"/>
    <property type="match status" value="1"/>
</dbReference>
<evidence type="ECO:0000313" key="3">
    <source>
        <dbReference type="Proteomes" id="UP000031774"/>
    </source>
</evidence>
<dbReference type="Proteomes" id="UP000031774">
    <property type="component" value="Plasmid pSVL1"/>
</dbReference>
<feature type="domain" description="DUF3846" evidence="1">
    <location>
        <begin position="7"/>
        <end position="105"/>
    </location>
</feature>
<keyword evidence="2" id="KW-0614">Plasmid</keyword>
<dbReference type="InterPro" id="IPR024559">
    <property type="entry name" value="DUF3846"/>
</dbReference>
<evidence type="ECO:0000259" key="1">
    <source>
        <dbReference type="Pfam" id="PF12957"/>
    </source>
</evidence>
<dbReference type="HOGENOM" id="CLU_158719_0_0_11"/>
<protein>
    <recommendedName>
        <fullName evidence="1">DUF3846 domain-containing protein</fullName>
    </recommendedName>
</protein>
<reference evidence="2 3" key="1">
    <citation type="submission" date="2014-12" db="EMBL/GenBank/DDBJ databases">
        <title>Complete genome sequence of Streptomyces vietnamensis strain GIMV4.0001, a genetic manipulable producer of the benzoisochromanequinone antibiotic granaticin.</title>
        <authorList>
            <person name="Deng M.R."/>
            <person name="Guo J."/>
            <person name="Ma L.Y."/>
            <person name="Feng G.D."/>
            <person name="Mo C.Y."/>
            <person name="Zhu H.H."/>
        </authorList>
    </citation>
    <scope>NUCLEOTIDE SEQUENCE [LARGE SCALE GENOMIC DNA]</scope>
    <source>
        <strain evidence="3">GIMV4.0001</strain>
        <plasmid evidence="2 3">pSVL1</plasmid>
    </source>
</reference>
<dbReference type="KEGG" id="svt:SVTN_39365"/>
<dbReference type="RefSeq" id="WP_041134765.1">
    <property type="nucleotide sequence ID" value="NZ_CP010408.1"/>
</dbReference>
<accession>A0A0B5IPE8</accession>
<dbReference type="EMBL" id="CP010408">
    <property type="protein sequence ID" value="AJF70294.1"/>
    <property type="molecule type" value="Genomic_DNA"/>
</dbReference>